<evidence type="ECO:0000256" key="2">
    <source>
        <dbReference type="SAM" id="Phobius"/>
    </source>
</evidence>
<feature type="compositionally biased region" description="Low complexity" evidence="1">
    <location>
        <begin position="1"/>
        <end position="18"/>
    </location>
</feature>
<keyword evidence="2" id="KW-0812">Transmembrane</keyword>
<reference evidence="4" key="1">
    <citation type="submission" date="2018-08" db="EMBL/GenBank/DDBJ databases">
        <title>Mucilaginibacter sp. MYSH2.</title>
        <authorList>
            <person name="Seo T."/>
        </authorList>
    </citation>
    <scope>NUCLEOTIDE SEQUENCE [LARGE SCALE GENOMIC DNA]</scope>
    <source>
        <strain evidence="4">KIRAN</strain>
    </source>
</reference>
<name>A0A399SIT3_9BACT</name>
<keyword evidence="2" id="KW-0472">Membrane</keyword>
<keyword evidence="4" id="KW-1185">Reference proteome</keyword>
<dbReference type="OrthoDB" id="853992at2"/>
<gene>
    <name evidence="3" type="ORF">D1627_08530</name>
</gene>
<sequence>MENNTPQNGNNNGNKTNQEGSVLSMLQPHDMSRTVESAMHVMQGRSEKLPELMQDVGHIILKATKRFSTTQLILAAGALTIGAILISRYNSDGDEADYEEA</sequence>
<evidence type="ECO:0000313" key="3">
    <source>
        <dbReference type="EMBL" id="RIJ42032.1"/>
    </source>
</evidence>
<evidence type="ECO:0008006" key="5">
    <source>
        <dbReference type="Google" id="ProtNLM"/>
    </source>
</evidence>
<keyword evidence="2" id="KW-1133">Transmembrane helix</keyword>
<comment type="caution">
    <text evidence="3">The sequence shown here is derived from an EMBL/GenBank/DDBJ whole genome shotgun (WGS) entry which is preliminary data.</text>
</comment>
<organism evidence="3 4">
    <name type="scientific">Pontibacter oryzae</name>
    <dbReference type="NCBI Taxonomy" id="2304593"/>
    <lineage>
        <taxon>Bacteria</taxon>
        <taxon>Pseudomonadati</taxon>
        <taxon>Bacteroidota</taxon>
        <taxon>Cytophagia</taxon>
        <taxon>Cytophagales</taxon>
        <taxon>Hymenobacteraceae</taxon>
        <taxon>Pontibacter</taxon>
    </lineage>
</organism>
<evidence type="ECO:0000313" key="4">
    <source>
        <dbReference type="Proteomes" id="UP000266005"/>
    </source>
</evidence>
<accession>A0A399SIT3</accession>
<protein>
    <recommendedName>
        <fullName evidence="5">DUF3618 domain-containing protein</fullName>
    </recommendedName>
</protein>
<feature type="transmembrane region" description="Helical" evidence="2">
    <location>
        <begin position="72"/>
        <end position="89"/>
    </location>
</feature>
<evidence type="ECO:0000256" key="1">
    <source>
        <dbReference type="SAM" id="MobiDB-lite"/>
    </source>
</evidence>
<dbReference type="EMBL" id="QWGE01000002">
    <property type="protein sequence ID" value="RIJ42032.1"/>
    <property type="molecule type" value="Genomic_DNA"/>
</dbReference>
<dbReference type="RefSeq" id="WP_119431776.1">
    <property type="nucleotide sequence ID" value="NZ_QWGE01000002.1"/>
</dbReference>
<feature type="region of interest" description="Disordered" evidence="1">
    <location>
        <begin position="1"/>
        <end position="23"/>
    </location>
</feature>
<dbReference type="AlphaFoldDB" id="A0A399SIT3"/>
<dbReference type="Proteomes" id="UP000266005">
    <property type="component" value="Unassembled WGS sequence"/>
</dbReference>
<proteinExistence type="predicted"/>